<reference evidence="2 3" key="1">
    <citation type="submission" date="2019-10" db="EMBL/GenBank/DDBJ databases">
        <title>Description of Paenibacillus terrestris sp. nov.</title>
        <authorList>
            <person name="Carlier A."/>
            <person name="Qi S."/>
        </authorList>
    </citation>
    <scope>NUCLEOTIDE SEQUENCE [LARGE SCALE GENOMIC DNA]</scope>
    <source>
        <strain evidence="2 3">LMG 31458</strain>
    </source>
</reference>
<dbReference type="InterPro" id="IPR045760">
    <property type="entry name" value="DAP_DH_C"/>
</dbReference>
<accession>A0ABX1XUA1</accession>
<dbReference type="InterPro" id="IPR036291">
    <property type="entry name" value="NAD(P)-bd_dom_sf"/>
</dbReference>
<dbReference type="EMBL" id="WHOA01000065">
    <property type="protein sequence ID" value="NOU71408.1"/>
    <property type="molecule type" value="Genomic_DNA"/>
</dbReference>
<protein>
    <recommendedName>
        <fullName evidence="1">2,4-diaminopentanoate dehydrogenase C-terminal domain-containing protein</fullName>
    </recommendedName>
</protein>
<evidence type="ECO:0000313" key="2">
    <source>
        <dbReference type="EMBL" id="NOU71408.1"/>
    </source>
</evidence>
<feature type="domain" description="2,4-diaminopentanoate dehydrogenase C-terminal" evidence="1">
    <location>
        <begin position="144"/>
        <end position="337"/>
    </location>
</feature>
<evidence type="ECO:0000313" key="3">
    <source>
        <dbReference type="Proteomes" id="UP000616779"/>
    </source>
</evidence>
<dbReference type="Pfam" id="PF19328">
    <property type="entry name" value="DAP_DH_C"/>
    <property type="match status" value="1"/>
</dbReference>
<sequence>MNTVKMNVISYGLGPIGIKIMQSCLQSDHIRLIGAVDIDPQKIGRDVGELAESTAVGINVVQNLDEIDTARLEGRKLALHATGSNLPQVWPQIKQLLDQGYSVISTCEQLAYPWHRYSDLSKEIDHYARDKRQFVIGTGVNPGYIMDSMTLFSTSVTQSLSKIKVYRKVDVSKRRIPLQKKVGIGMSPEEFHQLAQNDRIGHVGLEESLRLVAYGLNLTLTEVINKIEPTISQEDTVLAIGPLSKNEVNGLHQNSTGSTKEGIPIELDLIMSVDVVTEDRIILETNDMGTVEFVVPQGIFGDTATINVVVNTAKTMHSSNQVGLLTMADIRLTRNLM</sequence>
<keyword evidence="3" id="KW-1185">Reference proteome</keyword>
<gene>
    <name evidence="2" type="ORF">GC098_08230</name>
</gene>
<dbReference type="SUPFAM" id="SSF51735">
    <property type="entry name" value="NAD(P)-binding Rossmann-fold domains"/>
    <property type="match status" value="1"/>
</dbReference>
<dbReference type="Proteomes" id="UP000616779">
    <property type="component" value="Unassembled WGS sequence"/>
</dbReference>
<dbReference type="CDD" id="cd24146">
    <property type="entry name" value="nat-AmDH_N_like"/>
    <property type="match status" value="1"/>
</dbReference>
<dbReference type="RefSeq" id="WP_171642783.1">
    <property type="nucleotide sequence ID" value="NZ_WHOA01000065.1"/>
</dbReference>
<organism evidence="2 3">
    <name type="scientific">Paenibacillus phytorum</name>
    <dbReference type="NCBI Taxonomy" id="2654977"/>
    <lineage>
        <taxon>Bacteria</taxon>
        <taxon>Bacillati</taxon>
        <taxon>Bacillota</taxon>
        <taxon>Bacilli</taxon>
        <taxon>Bacillales</taxon>
        <taxon>Paenibacillaceae</taxon>
        <taxon>Paenibacillus</taxon>
    </lineage>
</organism>
<name>A0ABX1XUA1_9BACL</name>
<proteinExistence type="predicted"/>
<dbReference type="Gene3D" id="3.40.50.720">
    <property type="entry name" value="NAD(P)-binding Rossmann-like Domain"/>
    <property type="match status" value="1"/>
</dbReference>
<comment type="caution">
    <text evidence="2">The sequence shown here is derived from an EMBL/GenBank/DDBJ whole genome shotgun (WGS) entry which is preliminary data.</text>
</comment>
<evidence type="ECO:0000259" key="1">
    <source>
        <dbReference type="Pfam" id="PF19328"/>
    </source>
</evidence>